<accession>A0A1D2VCY0</accession>
<reference evidence="16" key="1">
    <citation type="submission" date="2016-05" db="EMBL/GenBank/DDBJ databases">
        <title>Comparative genomics of biotechnologically important yeasts.</title>
        <authorList>
            <consortium name="DOE Joint Genome Institute"/>
            <person name="Riley R."/>
            <person name="Haridas S."/>
            <person name="Wolfe K.H."/>
            <person name="Lopes M.R."/>
            <person name="Hittinger C.T."/>
            <person name="Goker M."/>
            <person name="Salamov A."/>
            <person name="Wisecaver J."/>
            <person name="Long T.M."/>
            <person name="Aerts A.L."/>
            <person name="Barry K."/>
            <person name="Choi C."/>
            <person name="Clum A."/>
            <person name="Coughlan A.Y."/>
            <person name="Deshpande S."/>
            <person name="Douglass A.P."/>
            <person name="Hanson S.J."/>
            <person name="Klenk H.-P."/>
            <person name="Labutti K."/>
            <person name="Lapidus A."/>
            <person name="Lindquist E."/>
            <person name="Lipzen A."/>
            <person name="Meier-Kolthoff J.P."/>
            <person name="Ohm R.A."/>
            <person name="Otillar R.P."/>
            <person name="Pangilinan J."/>
            <person name="Peng Y."/>
            <person name="Rokas A."/>
            <person name="Rosa C.A."/>
            <person name="Scheuner C."/>
            <person name="Sibirny A.A."/>
            <person name="Slot J.C."/>
            <person name="Stielow J.B."/>
            <person name="Sun H."/>
            <person name="Kurtzman C.P."/>
            <person name="Blackwell M."/>
            <person name="Grigoriev I.V."/>
            <person name="Jeffries T.W."/>
        </authorList>
    </citation>
    <scope>NUCLEOTIDE SEQUENCE [LARGE SCALE GENOMIC DNA]</scope>
    <source>
        <strain evidence="16">DSM 1968</strain>
    </source>
</reference>
<comment type="function">
    <text evidence="2 13">This enzyme scavenges exogenous and endogenous cytidine and 2'-deoxycytidine for UMP synthesis.</text>
</comment>
<dbReference type="InterPro" id="IPR016193">
    <property type="entry name" value="Cytidine_deaminase-like"/>
</dbReference>
<gene>
    <name evidence="15" type="ORF">ASCRUDRAFT_109543</name>
</gene>
<dbReference type="GO" id="GO:0042802">
    <property type="term" value="F:identical protein binding"/>
    <property type="evidence" value="ECO:0007669"/>
    <property type="project" value="EnsemblFungi"/>
</dbReference>
<evidence type="ECO:0000256" key="7">
    <source>
        <dbReference type="ARBA" id="ARBA00022833"/>
    </source>
</evidence>
<dbReference type="STRING" id="1344418.A0A1D2VCY0"/>
<dbReference type="InterPro" id="IPR006262">
    <property type="entry name" value="Cyt_deam_tetra"/>
</dbReference>
<dbReference type="EMBL" id="KV454485">
    <property type="protein sequence ID" value="ODV59554.1"/>
    <property type="molecule type" value="Genomic_DNA"/>
</dbReference>
<dbReference type="GO" id="GO:0006217">
    <property type="term" value="P:deoxycytidine catabolic process"/>
    <property type="evidence" value="ECO:0007669"/>
    <property type="project" value="EnsemblFungi"/>
</dbReference>
<evidence type="ECO:0000313" key="15">
    <source>
        <dbReference type="EMBL" id="ODV59554.1"/>
    </source>
</evidence>
<dbReference type="NCBIfam" id="NF004064">
    <property type="entry name" value="PRK05578.1"/>
    <property type="match status" value="1"/>
</dbReference>
<sequence>MPEHKELSDQLFLELKKRTIQAKDLSYSPYSKFKVGCCILADTNNDTGNGNTVWFVGANVENASYGACICAERSAIIQAVMNGYKKFKAIGVSTISTEISSPCGICRQFIYEFSNGKDIPIYLFNDDGSKFIKVCLFELLPLGFGPSDLDVQV</sequence>
<name>A0A1D2VCY0_9ASCO</name>
<dbReference type="AlphaFoldDB" id="A0A1D2VCY0"/>
<dbReference type="GO" id="GO:0004126">
    <property type="term" value="F:cytidine deaminase activity"/>
    <property type="evidence" value="ECO:0007669"/>
    <property type="project" value="UniProtKB-UniRule"/>
</dbReference>
<dbReference type="GO" id="GO:0006216">
    <property type="term" value="P:cytidine catabolic process"/>
    <property type="evidence" value="ECO:0007669"/>
    <property type="project" value="EnsemblFungi"/>
</dbReference>
<dbReference type="GO" id="GO:0008655">
    <property type="term" value="P:pyrimidine-containing compound salvage"/>
    <property type="evidence" value="ECO:0007669"/>
    <property type="project" value="EnsemblFungi"/>
</dbReference>
<evidence type="ECO:0000256" key="10">
    <source>
        <dbReference type="PIRSR" id="PIRSR606262-1"/>
    </source>
</evidence>
<keyword evidence="16" id="KW-1185">Reference proteome</keyword>
<dbReference type="PANTHER" id="PTHR11644:SF2">
    <property type="entry name" value="CYTIDINE DEAMINASE"/>
    <property type="match status" value="1"/>
</dbReference>
<dbReference type="InterPro" id="IPR050202">
    <property type="entry name" value="Cyt/Deoxycyt_deaminase"/>
</dbReference>
<evidence type="ECO:0000256" key="3">
    <source>
        <dbReference type="ARBA" id="ARBA00006576"/>
    </source>
</evidence>
<evidence type="ECO:0000256" key="5">
    <source>
        <dbReference type="ARBA" id="ARBA00022723"/>
    </source>
</evidence>
<organism evidence="15 16">
    <name type="scientific">Ascoidea rubescens DSM 1968</name>
    <dbReference type="NCBI Taxonomy" id="1344418"/>
    <lineage>
        <taxon>Eukaryota</taxon>
        <taxon>Fungi</taxon>
        <taxon>Dikarya</taxon>
        <taxon>Ascomycota</taxon>
        <taxon>Saccharomycotina</taxon>
        <taxon>Saccharomycetes</taxon>
        <taxon>Ascoideaceae</taxon>
        <taxon>Ascoidea</taxon>
    </lineage>
</organism>
<feature type="binding site" evidence="12">
    <location>
        <position position="106"/>
    </location>
    <ligand>
        <name>Zn(2+)</name>
        <dbReference type="ChEBI" id="CHEBI:29105"/>
        <note>catalytic</note>
    </ligand>
</feature>
<comment type="catalytic activity">
    <reaction evidence="9 13">
        <text>cytidine + H2O + H(+) = uridine + NH4(+)</text>
        <dbReference type="Rhea" id="RHEA:16069"/>
        <dbReference type="ChEBI" id="CHEBI:15377"/>
        <dbReference type="ChEBI" id="CHEBI:15378"/>
        <dbReference type="ChEBI" id="CHEBI:16704"/>
        <dbReference type="ChEBI" id="CHEBI:17562"/>
        <dbReference type="ChEBI" id="CHEBI:28938"/>
        <dbReference type="EC" id="3.5.4.5"/>
    </reaction>
</comment>
<evidence type="ECO:0000313" key="16">
    <source>
        <dbReference type="Proteomes" id="UP000095038"/>
    </source>
</evidence>
<dbReference type="Pfam" id="PF00383">
    <property type="entry name" value="dCMP_cyt_deam_1"/>
    <property type="match status" value="1"/>
</dbReference>
<dbReference type="Proteomes" id="UP000095038">
    <property type="component" value="Unassembled WGS sequence"/>
</dbReference>
<comment type="catalytic activity">
    <reaction evidence="13">
        <text>2'-deoxycytidine + H2O + H(+) = 2'-deoxyuridine + NH4(+)</text>
        <dbReference type="Rhea" id="RHEA:13433"/>
        <dbReference type="ChEBI" id="CHEBI:15377"/>
        <dbReference type="ChEBI" id="CHEBI:15378"/>
        <dbReference type="ChEBI" id="CHEBI:15698"/>
        <dbReference type="ChEBI" id="CHEBI:16450"/>
        <dbReference type="ChEBI" id="CHEBI:28938"/>
        <dbReference type="EC" id="3.5.4.5"/>
    </reaction>
</comment>
<dbReference type="NCBIfam" id="TIGR01354">
    <property type="entry name" value="cyt_deam_tetra"/>
    <property type="match status" value="1"/>
</dbReference>
<feature type="domain" description="CMP/dCMP-type deaminase" evidence="14">
    <location>
        <begin position="10"/>
        <end position="147"/>
    </location>
</feature>
<feature type="binding site" evidence="12">
    <location>
        <position position="70"/>
    </location>
    <ligand>
        <name>Zn(2+)</name>
        <dbReference type="ChEBI" id="CHEBI:29105"/>
        <note>catalytic</note>
    </ligand>
</feature>
<dbReference type="InterPro" id="IPR016192">
    <property type="entry name" value="APOBEC/CMP_deaminase_Zn-bd"/>
</dbReference>
<keyword evidence="6 13" id="KW-0378">Hydrolase</keyword>
<dbReference type="GO" id="GO:0005829">
    <property type="term" value="C:cytosol"/>
    <property type="evidence" value="ECO:0007669"/>
    <property type="project" value="TreeGrafter"/>
</dbReference>
<dbReference type="InterPro" id="IPR002125">
    <property type="entry name" value="CMP_dCMP_dom"/>
</dbReference>
<evidence type="ECO:0000256" key="2">
    <source>
        <dbReference type="ARBA" id="ARBA00003949"/>
    </source>
</evidence>
<dbReference type="FunFam" id="3.40.140.10:FF:000008">
    <property type="entry name" value="Cytidine deaminase"/>
    <property type="match status" value="1"/>
</dbReference>
<keyword evidence="5 12" id="KW-0479">Metal-binding</keyword>
<evidence type="ECO:0000256" key="6">
    <source>
        <dbReference type="ARBA" id="ARBA00022801"/>
    </source>
</evidence>
<comment type="cofactor">
    <cofactor evidence="1 12 13">
        <name>Zn(2+)</name>
        <dbReference type="ChEBI" id="CHEBI:29105"/>
    </cofactor>
</comment>
<dbReference type="GO" id="GO:0005634">
    <property type="term" value="C:nucleus"/>
    <property type="evidence" value="ECO:0007669"/>
    <property type="project" value="EnsemblFungi"/>
</dbReference>
<dbReference type="RefSeq" id="XP_020045861.1">
    <property type="nucleotide sequence ID" value="XM_020188724.1"/>
</dbReference>
<dbReference type="EC" id="3.5.4.5" evidence="4 13"/>
<feature type="binding site" evidence="12">
    <location>
        <position position="103"/>
    </location>
    <ligand>
        <name>Zn(2+)</name>
        <dbReference type="ChEBI" id="CHEBI:29105"/>
        <note>catalytic</note>
    </ligand>
</feature>
<dbReference type="GO" id="GO:0008270">
    <property type="term" value="F:zinc ion binding"/>
    <property type="evidence" value="ECO:0007669"/>
    <property type="project" value="UniProtKB-UniRule"/>
</dbReference>
<comment type="similarity">
    <text evidence="3 13">Belongs to the cytidine and deoxycytidylate deaminase family.</text>
</comment>
<dbReference type="FunCoup" id="A0A1D2VCY0">
    <property type="interactions" value="159"/>
</dbReference>
<dbReference type="PROSITE" id="PS51747">
    <property type="entry name" value="CYT_DCMP_DEAMINASES_2"/>
    <property type="match status" value="1"/>
</dbReference>
<feature type="binding site" evidence="11">
    <location>
        <begin position="59"/>
        <end position="65"/>
    </location>
    <ligand>
        <name>substrate</name>
    </ligand>
</feature>
<evidence type="ECO:0000256" key="11">
    <source>
        <dbReference type="PIRSR" id="PIRSR606262-2"/>
    </source>
</evidence>
<evidence type="ECO:0000256" key="13">
    <source>
        <dbReference type="RuleBase" id="RU364006"/>
    </source>
</evidence>
<evidence type="ECO:0000256" key="9">
    <source>
        <dbReference type="ARBA" id="ARBA00049558"/>
    </source>
</evidence>
<dbReference type="CDD" id="cd01283">
    <property type="entry name" value="cytidine_deaminase"/>
    <property type="match status" value="1"/>
</dbReference>
<evidence type="ECO:0000256" key="8">
    <source>
        <dbReference type="ARBA" id="ARBA00032005"/>
    </source>
</evidence>
<evidence type="ECO:0000256" key="1">
    <source>
        <dbReference type="ARBA" id="ARBA00001947"/>
    </source>
</evidence>
<dbReference type="GeneID" id="30962360"/>
<evidence type="ECO:0000259" key="14">
    <source>
        <dbReference type="PROSITE" id="PS51747"/>
    </source>
</evidence>
<dbReference type="Gene3D" id="3.40.140.10">
    <property type="entry name" value="Cytidine Deaminase, domain 2"/>
    <property type="match status" value="1"/>
</dbReference>
<proteinExistence type="inferred from homology"/>
<evidence type="ECO:0000256" key="4">
    <source>
        <dbReference type="ARBA" id="ARBA00012783"/>
    </source>
</evidence>
<dbReference type="PANTHER" id="PTHR11644">
    <property type="entry name" value="CYTIDINE DEAMINASE"/>
    <property type="match status" value="1"/>
</dbReference>
<protein>
    <recommendedName>
        <fullName evidence="4 13">Cytidine deaminase</fullName>
        <ecNumber evidence="4 13">3.5.4.5</ecNumber>
    </recommendedName>
    <alternativeName>
        <fullName evidence="8 13">Cytidine aminohydrolase</fullName>
    </alternativeName>
</protein>
<dbReference type="OrthoDB" id="414540at2759"/>
<evidence type="ECO:0000256" key="12">
    <source>
        <dbReference type="PIRSR" id="PIRSR606262-3"/>
    </source>
</evidence>
<keyword evidence="7 12" id="KW-0862">Zinc</keyword>
<feature type="active site" description="Proton donor" evidence="10">
    <location>
        <position position="72"/>
    </location>
</feature>
<dbReference type="InParanoid" id="A0A1D2VCY0"/>
<dbReference type="SUPFAM" id="SSF53927">
    <property type="entry name" value="Cytidine deaminase-like"/>
    <property type="match status" value="1"/>
</dbReference>
<dbReference type="PROSITE" id="PS00903">
    <property type="entry name" value="CYT_DCMP_DEAMINASES_1"/>
    <property type="match status" value="1"/>
</dbReference>